<dbReference type="EMBL" id="UYJE01002253">
    <property type="protein sequence ID" value="VDI09068.1"/>
    <property type="molecule type" value="Genomic_DNA"/>
</dbReference>
<dbReference type="Proteomes" id="UP000596742">
    <property type="component" value="Unassembled WGS sequence"/>
</dbReference>
<name>A0A8B6CTU4_MYTGA</name>
<protein>
    <submittedName>
        <fullName evidence="1">Uncharacterized protein</fullName>
    </submittedName>
</protein>
<accession>A0A8B6CTU4</accession>
<sequence>MTDSVNVALDNMTYFINNRNEAMQNIEVQEQNIRKSISEMRTNLNKHLDKIEQKLLDELSELYTNCKSKYEKVLRDFHKTENEIMWLQEQTSQLKHLGSDVPVFLGTRQIIELINVQVHIITSVVNAIQDYTIVIEMHPGITSLLESIDNF</sequence>
<proteinExistence type="predicted"/>
<evidence type="ECO:0000313" key="2">
    <source>
        <dbReference type="Proteomes" id="UP000596742"/>
    </source>
</evidence>
<keyword evidence="2" id="KW-1185">Reference proteome</keyword>
<dbReference type="AlphaFoldDB" id="A0A8B6CTU4"/>
<comment type="caution">
    <text evidence="1">The sequence shown here is derived from an EMBL/GenBank/DDBJ whole genome shotgun (WGS) entry which is preliminary data.</text>
</comment>
<gene>
    <name evidence="1" type="ORF">MGAL_10B073445</name>
</gene>
<reference evidence="1" key="1">
    <citation type="submission" date="2018-11" db="EMBL/GenBank/DDBJ databases">
        <authorList>
            <person name="Alioto T."/>
            <person name="Alioto T."/>
        </authorList>
    </citation>
    <scope>NUCLEOTIDE SEQUENCE</scope>
</reference>
<organism evidence="1 2">
    <name type="scientific">Mytilus galloprovincialis</name>
    <name type="common">Mediterranean mussel</name>
    <dbReference type="NCBI Taxonomy" id="29158"/>
    <lineage>
        <taxon>Eukaryota</taxon>
        <taxon>Metazoa</taxon>
        <taxon>Spiralia</taxon>
        <taxon>Lophotrochozoa</taxon>
        <taxon>Mollusca</taxon>
        <taxon>Bivalvia</taxon>
        <taxon>Autobranchia</taxon>
        <taxon>Pteriomorphia</taxon>
        <taxon>Mytilida</taxon>
        <taxon>Mytiloidea</taxon>
        <taxon>Mytilidae</taxon>
        <taxon>Mytilinae</taxon>
        <taxon>Mytilus</taxon>
    </lineage>
</organism>
<evidence type="ECO:0000313" key="1">
    <source>
        <dbReference type="EMBL" id="VDI09068.1"/>
    </source>
</evidence>